<sequence length="64" mass="7038">ILNTGLGETRSHWFCHGCDSDNLYDENGDILNLVFPNAEPPRLLKASPLLSHIDMLNSPGLSAF</sequence>
<gene>
    <name evidence="1" type="ORF">CU097_003400</name>
</gene>
<dbReference type="AlphaFoldDB" id="A0A367IQH9"/>
<protein>
    <submittedName>
        <fullName evidence="1">Uncharacterized protein</fullName>
    </submittedName>
</protein>
<accession>A0A367IQH9</accession>
<proteinExistence type="predicted"/>
<dbReference type="EMBL" id="PJQL01004210">
    <property type="protein sequence ID" value="RCH79915.1"/>
    <property type="molecule type" value="Genomic_DNA"/>
</dbReference>
<evidence type="ECO:0000313" key="2">
    <source>
        <dbReference type="Proteomes" id="UP000252139"/>
    </source>
</evidence>
<keyword evidence="2" id="KW-1185">Reference proteome</keyword>
<reference evidence="1 2" key="1">
    <citation type="journal article" date="2018" name="G3 (Bethesda)">
        <title>Phylogenetic and Phylogenomic Definition of Rhizopus Species.</title>
        <authorList>
            <person name="Gryganskyi A.P."/>
            <person name="Golan J."/>
            <person name="Dolatabadi S."/>
            <person name="Mondo S."/>
            <person name="Robb S."/>
            <person name="Idnurm A."/>
            <person name="Muszewska A."/>
            <person name="Steczkiewicz K."/>
            <person name="Masonjones S."/>
            <person name="Liao H.L."/>
            <person name="Gajdeczka M.T."/>
            <person name="Anike F."/>
            <person name="Vuek A."/>
            <person name="Anishchenko I.M."/>
            <person name="Voigt K."/>
            <person name="de Hoog G.S."/>
            <person name="Smith M.E."/>
            <person name="Heitman J."/>
            <person name="Vilgalys R."/>
            <person name="Stajich J.E."/>
        </authorList>
    </citation>
    <scope>NUCLEOTIDE SEQUENCE [LARGE SCALE GENOMIC DNA]</scope>
    <source>
        <strain evidence="1 2">CBS 357.93</strain>
    </source>
</reference>
<name>A0A367IQH9_RHIAZ</name>
<evidence type="ECO:0000313" key="1">
    <source>
        <dbReference type="EMBL" id="RCH79915.1"/>
    </source>
</evidence>
<feature type="non-terminal residue" evidence="1">
    <location>
        <position position="1"/>
    </location>
</feature>
<dbReference type="Proteomes" id="UP000252139">
    <property type="component" value="Unassembled WGS sequence"/>
</dbReference>
<organism evidence="1 2">
    <name type="scientific">Rhizopus azygosporus</name>
    <name type="common">Rhizopus microsporus var. azygosporus</name>
    <dbReference type="NCBI Taxonomy" id="86630"/>
    <lineage>
        <taxon>Eukaryota</taxon>
        <taxon>Fungi</taxon>
        <taxon>Fungi incertae sedis</taxon>
        <taxon>Mucoromycota</taxon>
        <taxon>Mucoromycotina</taxon>
        <taxon>Mucoromycetes</taxon>
        <taxon>Mucorales</taxon>
        <taxon>Mucorineae</taxon>
        <taxon>Rhizopodaceae</taxon>
        <taxon>Rhizopus</taxon>
    </lineage>
</organism>
<comment type="caution">
    <text evidence="1">The sequence shown here is derived from an EMBL/GenBank/DDBJ whole genome shotgun (WGS) entry which is preliminary data.</text>
</comment>